<dbReference type="Pfam" id="PF03830">
    <property type="entry name" value="PTSIIB_sorb"/>
    <property type="match status" value="1"/>
</dbReference>
<evidence type="ECO:0000259" key="8">
    <source>
        <dbReference type="PROSITE" id="PS51101"/>
    </source>
</evidence>
<dbReference type="OrthoDB" id="9788818at2"/>
<dbReference type="RefSeq" id="WP_079703993.1">
    <property type="nucleotide sequence ID" value="NZ_FUYR01000006.1"/>
</dbReference>
<keyword evidence="3" id="KW-0963">Cytoplasm</keyword>
<evidence type="ECO:0000256" key="7">
    <source>
        <dbReference type="ARBA" id="ARBA00022777"/>
    </source>
</evidence>
<dbReference type="GO" id="GO:0009401">
    <property type="term" value="P:phosphoenolpyruvate-dependent sugar phosphotransferase system"/>
    <property type="evidence" value="ECO:0007669"/>
    <property type="project" value="UniProtKB-KW"/>
</dbReference>
<keyword evidence="10" id="KW-1185">Reference proteome</keyword>
<dbReference type="Proteomes" id="UP000189981">
    <property type="component" value="Unassembled WGS sequence"/>
</dbReference>
<keyword evidence="7" id="KW-0418">Kinase</keyword>
<dbReference type="AlphaFoldDB" id="A0A1T5F7R6"/>
<keyword evidence="2" id="KW-0813">Transport</keyword>
<evidence type="ECO:0000313" key="9">
    <source>
        <dbReference type="EMBL" id="SKB92206.1"/>
    </source>
</evidence>
<evidence type="ECO:0000256" key="1">
    <source>
        <dbReference type="ARBA" id="ARBA00004496"/>
    </source>
</evidence>
<dbReference type="GO" id="GO:0005737">
    <property type="term" value="C:cytoplasm"/>
    <property type="evidence" value="ECO:0007669"/>
    <property type="project" value="UniProtKB-SubCell"/>
</dbReference>
<dbReference type="STRING" id="572036.SAMN05661099_3494"/>
<accession>A0A1T5F7R6</accession>
<keyword evidence="4" id="KW-0762">Sugar transport</keyword>
<dbReference type="GO" id="GO:0016301">
    <property type="term" value="F:kinase activity"/>
    <property type="evidence" value="ECO:0007669"/>
    <property type="project" value="UniProtKB-KW"/>
</dbReference>
<organism evidence="9 10">
    <name type="scientific">Daejeonella lutea</name>
    <dbReference type="NCBI Taxonomy" id="572036"/>
    <lineage>
        <taxon>Bacteria</taxon>
        <taxon>Pseudomonadati</taxon>
        <taxon>Bacteroidota</taxon>
        <taxon>Sphingobacteriia</taxon>
        <taxon>Sphingobacteriales</taxon>
        <taxon>Sphingobacteriaceae</taxon>
        <taxon>Daejeonella</taxon>
    </lineage>
</organism>
<dbReference type="PROSITE" id="PS51101">
    <property type="entry name" value="PTS_EIIB_TYPE_4"/>
    <property type="match status" value="1"/>
</dbReference>
<keyword evidence="6" id="KW-0598">Phosphotransferase system</keyword>
<dbReference type="Gene3D" id="3.40.35.10">
    <property type="entry name" value="Phosphotransferase system, sorbose subfamily IIB component"/>
    <property type="match status" value="1"/>
</dbReference>
<feature type="domain" description="PTS EIIB type-4" evidence="8">
    <location>
        <begin position="1"/>
        <end position="156"/>
    </location>
</feature>
<dbReference type="InterPro" id="IPR004720">
    <property type="entry name" value="PTS_IIB_sorbose-sp"/>
</dbReference>
<sequence length="156" mass="17033">MIKLTRIDDRLVHGQVALVWTPSLSADCLIVANDKVAKDDFLKMTLGFAKPANAKLLIKSLDETAEFLNNPENESLSVLLIINSVQDALTLSDAIPEITSINFGGLRGKEGSKLISKAVAVTEADIEISKKLLDKGIELEVRQVPGDKKQMFMDLV</sequence>
<comment type="subcellular location">
    <subcellularLocation>
        <location evidence="1">Cytoplasm</location>
    </subcellularLocation>
</comment>
<proteinExistence type="predicted"/>
<dbReference type="GO" id="GO:0008982">
    <property type="term" value="F:protein-N(PI)-phosphohistidine-sugar phosphotransferase activity"/>
    <property type="evidence" value="ECO:0007669"/>
    <property type="project" value="InterPro"/>
</dbReference>
<dbReference type="InterPro" id="IPR036667">
    <property type="entry name" value="PTS_IIB_sorbose-sp_sf"/>
</dbReference>
<evidence type="ECO:0000256" key="3">
    <source>
        <dbReference type="ARBA" id="ARBA00022490"/>
    </source>
</evidence>
<evidence type="ECO:0000256" key="5">
    <source>
        <dbReference type="ARBA" id="ARBA00022679"/>
    </source>
</evidence>
<reference evidence="10" key="1">
    <citation type="submission" date="2017-02" db="EMBL/GenBank/DDBJ databases">
        <authorList>
            <person name="Varghese N."/>
            <person name="Submissions S."/>
        </authorList>
    </citation>
    <scope>NUCLEOTIDE SEQUENCE [LARGE SCALE GENOMIC DNA]</scope>
    <source>
        <strain evidence="10">DSM 22385</strain>
    </source>
</reference>
<evidence type="ECO:0000313" key="10">
    <source>
        <dbReference type="Proteomes" id="UP000189981"/>
    </source>
</evidence>
<protein>
    <submittedName>
        <fullName evidence="9">PTS system, mannose-specific IIB component</fullName>
    </submittedName>
</protein>
<evidence type="ECO:0000256" key="2">
    <source>
        <dbReference type="ARBA" id="ARBA00022448"/>
    </source>
</evidence>
<dbReference type="SUPFAM" id="SSF52728">
    <property type="entry name" value="PTS IIb component"/>
    <property type="match status" value="1"/>
</dbReference>
<evidence type="ECO:0000256" key="4">
    <source>
        <dbReference type="ARBA" id="ARBA00022597"/>
    </source>
</evidence>
<dbReference type="CDD" id="cd00001">
    <property type="entry name" value="PTS_IIB_man"/>
    <property type="match status" value="1"/>
</dbReference>
<evidence type="ECO:0000256" key="6">
    <source>
        <dbReference type="ARBA" id="ARBA00022683"/>
    </source>
</evidence>
<dbReference type="EMBL" id="FUYR01000006">
    <property type="protein sequence ID" value="SKB92206.1"/>
    <property type="molecule type" value="Genomic_DNA"/>
</dbReference>
<keyword evidence="5" id="KW-0808">Transferase</keyword>
<gene>
    <name evidence="9" type="ORF">SAMN05661099_3494</name>
</gene>
<name>A0A1T5F7R6_9SPHI</name>